<evidence type="ECO:0000256" key="1">
    <source>
        <dbReference type="SAM" id="MobiDB-lite"/>
    </source>
</evidence>
<evidence type="ECO:0000313" key="3">
    <source>
        <dbReference type="Proteomes" id="UP000823388"/>
    </source>
</evidence>
<feature type="compositionally biased region" description="Polar residues" evidence="1">
    <location>
        <begin position="18"/>
        <end position="30"/>
    </location>
</feature>
<feature type="region of interest" description="Disordered" evidence="1">
    <location>
        <begin position="18"/>
        <end position="66"/>
    </location>
</feature>
<dbReference type="AlphaFoldDB" id="A0A8T0UIJ3"/>
<reference evidence="2" key="1">
    <citation type="submission" date="2020-05" db="EMBL/GenBank/DDBJ databases">
        <title>WGS assembly of Panicum virgatum.</title>
        <authorList>
            <person name="Lovell J.T."/>
            <person name="Jenkins J."/>
            <person name="Shu S."/>
            <person name="Juenger T.E."/>
            <person name="Schmutz J."/>
        </authorList>
    </citation>
    <scope>NUCLEOTIDE SEQUENCE</scope>
    <source>
        <strain evidence="2">AP13</strain>
    </source>
</reference>
<accession>A0A8T0UIJ3</accession>
<dbReference type="Proteomes" id="UP000823388">
    <property type="component" value="Chromosome 3N"/>
</dbReference>
<dbReference type="EMBL" id="CM029042">
    <property type="protein sequence ID" value="KAG2621815.1"/>
    <property type="molecule type" value="Genomic_DNA"/>
</dbReference>
<name>A0A8T0UIJ3_PANVG</name>
<protein>
    <submittedName>
        <fullName evidence="2">Uncharacterized protein</fullName>
    </submittedName>
</protein>
<sequence length="66" mass="7285">MDFSYPTELTSMNFNLYQDSGASTSAQPNFGQHHHSQSHQMASVAEQEEGPGWPEFPGSGHANNFQ</sequence>
<keyword evidence="3" id="KW-1185">Reference proteome</keyword>
<proteinExistence type="predicted"/>
<gene>
    <name evidence="2" type="ORF">PVAP13_3NG307006</name>
</gene>
<evidence type="ECO:0000313" key="2">
    <source>
        <dbReference type="EMBL" id="KAG2621815.1"/>
    </source>
</evidence>
<organism evidence="2 3">
    <name type="scientific">Panicum virgatum</name>
    <name type="common">Blackwell switchgrass</name>
    <dbReference type="NCBI Taxonomy" id="38727"/>
    <lineage>
        <taxon>Eukaryota</taxon>
        <taxon>Viridiplantae</taxon>
        <taxon>Streptophyta</taxon>
        <taxon>Embryophyta</taxon>
        <taxon>Tracheophyta</taxon>
        <taxon>Spermatophyta</taxon>
        <taxon>Magnoliopsida</taxon>
        <taxon>Liliopsida</taxon>
        <taxon>Poales</taxon>
        <taxon>Poaceae</taxon>
        <taxon>PACMAD clade</taxon>
        <taxon>Panicoideae</taxon>
        <taxon>Panicodae</taxon>
        <taxon>Paniceae</taxon>
        <taxon>Panicinae</taxon>
        <taxon>Panicum</taxon>
        <taxon>Panicum sect. Hiantes</taxon>
    </lineage>
</organism>
<comment type="caution">
    <text evidence="2">The sequence shown here is derived from an EMBL/GenBank/DDBJ whole genome shotgun (WGS) entry which is preliminary data.</text>
</comment>